<dbReference type="PANTHER" id="PTHR10587">
    <property type="entry name" value="GLYCOSYL TRANSFERASE-RELATED"/>
    <property type="match status" value="1"/>
</dbReference>
<name>A0A5C5R832_9ACTN</name>
<feature type="compositionally biased region" description="Pro residues" evidence="3">
    <location>
        <begin position="89"/>
        <end position="98"/>
    </location>
</feature>
<evidence type="ECO:0000313" key="7">
    <source>
        <dbReference type="Proteomes" id="UP000317291"/>
    </source>
</evidence>
<keyword evidence="4" id="KW-0812">Transmembrane</keyword>
<evidence type="ECO:0000259" key="5">
    <source>
        <dbReference type="PROSITE" id="PS51677"/>
    </source>
</evidence>
<keyword evidence="4" id="KW-1133">Transmembrane helix</keyword>
<dbReference type="CDD" id="cd10917">
    <property type="entry name" value="CE4_NodB_like_6s_7s"/>
    <property type="match status" value="1"/>
</dbReference>
<evidence type="ECO:0000256" key="3">
    <source>
        <dbReference type="SAM" id="MobiDB-lite"/>
    </source>
</evidence>
<feature type="compositionally biased region" description="Low complexity" evidence="3">
    <location>
        <begin position="115"/>
        <end position="127"/>
    </location>
</feature>
<dbReference type="AlphaFoldDB" id="A0A5C5R832"/>
<accession>A0A5C5R832</accession>
<dbReference type="InterPro" id="IPR011330">
    <property type="entry name" value="Glyco_hydro/deAcase_b/a-brl"/>
</dbReference>
<dbReference type="InterPro" id="IPR002509">
    <property type="entry name" value="NODB_dom"/>
</dbReference>
<feature type="domain" description="NodB homology" evidence="5">
    <location>
        <begin position="179"/>
        <end position="355"/>
    </location>
</feature>
<dbReference type="RefSeq" id="WP_146561963.1">
    <property type="nucleotide sequence ID" value="NZ_VIGW01000006.1"/>
</dbReference>
<dbReference type="OrthoDB" id="9763050at2"/>
<keyword evidence="2" id="KW-0378">Hydrolase</keyword>
<dbReference type="PROSITE" id="PS51257">
    <property type="entry name" value="PROKAR_LIPOPROTEIN"/>
    <property type="match status" value="1"/>
</dbReference>
<organism evidence="6 7">
    <name type="scientific">Tsukamurella asaccharolytica</name>
    <dbReference type="NCBI Taxonomy" id="2592067"/>
    <lineage>
        <taxon>Bacteria</taxon>
        <taxon>Bacillati</taxon>
        <taxon>Actinomycetota</taxon>
        <taxon>Actinomycetes</taxon>
        <taxon>Mycobacteriales</taxon>
        <taxon>Tsukamurellaceae</taxon>
        <taxon>Tsukamurella</taxon>
    </lineage>
</organism>
<sequence>MRPNQSRKVRNYAVAGSVLVIAAAVAVGCGVTGGDPSRLGSSLTFDPLPSAPSGASAKPSAGGNPGVLPPGQTTVPPSPQAPATMTVVVPPPGAPARPQPTVAGPTAPAVPPAPTTAAPTTAAPATAGPGGDAANRDGGAPSGRGGGTSAPAPAPQAAAKPVIKPVYRADGSVDCAKSKCVALTFSGGPGPATRQFLQILDSHGAKGTFFVTGAQVGLNPDIMTAIAGTGNEVANGTWTQQDMTTLSQADATAQLQQTSDAIRASVGSAPTLFRPMGGHTSPSVVDAGKRLGMTQILWDLDSMDYNYQGNPDGLTDVLMKVKPGQIVMLHDTFVSSATALDRTMTQLGDQGYAFVTVSQLLGSRAG</sequence>
<feature type="compositionally biased region" description="Low complexity" evidence="3">
    <location>
        <begin position="149"/>
        <end position="159"/>
    </location>
</feature>
<dbReference type="PROSITE" id="PS51677">
    <property type="entry name" value="NODB"/>
    <property type="match status" value="1"/>
</dbReference>
<dbReference type="Gene3D" id="3.20.20.370">
    <property type="entry name" value="Glycoside hydrolase/deacetylase"/>
    <property type="match status" value="1"/>
</dbReference>
<evidence type="ECO:0000256" key="1">
    <source>
        <dbReference type="ARBA" id="ARBA00022723"/>
    </source>
</evidence>
<dbReference type="Pfam" id="PF01522">
    <property type="entry name" value="Polysacc_deac_1"/>
    <property type="match status" value="1"/>
</dbReference>
<dbReference type="GO" id="GO:0005975">
    <property type="term" value="P:carbohydrate metabolic process"/>
    <property type="evidence" value="ECO:0007669"/>
    <property type="project" value="InterPro"/>
</dbReference>
<feature type="compositionally biased region" description="Low complexity" evidence="3">
    <location>
        <begin position="51"/>
        <end position="62"/>
    </location>
</feature>
<feature type="transmembrane region" description="Helical" evidence="4">
    <location>
        <begin position="12"/>
        <end position="33"/>
    </location>
</feature>
<dbReference type="EMBL" id="VIGW01000006">
    <property type="protein sequence ID" value="TWS18988.1"/>
    <property type="molecule type" value="Genomic_DNA"/>
</dbReference>
<reference evidence="6 7" key="1">
    <citation type="submission" date="2019-06" db="EMBL/GenBank/DDBJ databases">
        <title>Tsukamurella conjunctivitidis sp. nov., Tsukamurella assacharolytica sp. nov. and Tsukamurella sputae sp. nov. isolated from patients with conjunctivitis, bacteraemia (lymphoma) and respiratory infection (sputum) in Hong Kong.</title>
        <authorList>
            <person name="Teng J.L.L."/>
            <person name="Lee H.H."/>
            <person name="Fong J.Y.H."/>
            <person name="Fok K.M.N."/>
            <person name="Lau S.K.P."/>
            <person name="Woo P.C.Y."/>
        </authorList>
    </citation>
    <scope>NUCLEOTIDE SEQUENCE [LARGE SCALE GENOMIC DNA]</scope>
    <source>
        <strain evidence="6 7">HKU71</strain>
    </source>
</reference>
<dbReference type="PANTHER" id="PTHR10587:SF133">
    <property type="entry name" value="CHITIN DEACETYLASE 1-RELATED"/>
    <property type="match status" value="1"/>
</dbReference>
<comment type="caution">
    <text evidence="6">The sequence shown here is derived from an EMBL/GenBank/DDBJ whole genome shotgun (WGS) entry which is preliminary data.</text>
</comment>
<evidence type="ECO:0000256" key="4">
    <source>
        <dbReference type="SAM" id="Phobius"/>
    </source>
</evidence>
<dbReference type="Proteomes" id="UP000317291">
    <property type="component" value="Unassembled WGS sequence"/>
</dbReference>
<dbReference type="InterPro" id="IPR050248">
    <property type="entry name" value="Polysacc_deacetylase_ArnD"/>
</dbReference>
<dbReference type="SUPFAM" id="SSF88713">
    <property type="entry name" value="Glycoside hydrolase/deacetylase"/>
    <property type="match status" value="1"/>
</dbReference>
<dbReference type="GO" id="GO:0016020">
    <property type="term" value="C:membrane"/>
    <property type="evidence" value="ECO:0007669"/>
    <property type="project" value="TreeGrafter"/>
</dbReference>
<dbReference type="GO" id="GO:0016810">
    <property type="term" value="F:hydrolase activity, acting on carbon-nitrogen (but not peptide) bonds"/>
    <property type="evidence" value="ECO:0007669"/>
    <property type="project" value="InterPro"/>
</dbReference>
<keyword evidence="4" id="KW-0472">Membrane</keyword>
<dbReference type="GO" id="GO:0046872">
    <property type="term" value="F:metal ion binding"/>
    <property type="evidence" value="ECO:0007669"/>
    <property type="project" value="UniProtKB-KW"/>
</dbReference>
<evidence type="ECO:0000313" key="6">
    <source>
        <dbReference type="EMBL" id="TWS18988.1"/>
    </source>
</evidence>
<gene>
    <name evidence="6" type="ORF">FK529_13540</name>
</gene>
<feature type="region of interest" description="Disordered" evidence="3">
    <location>
        <begin position="42"/>
        <end position="159"/>
    </location>
</feature>
<keyword evidence="1" id="KW-0479">Metal-binding</keyword>
<proteinExistence type="predicted"/>
<protein>
    <submittedName>
        <fullName evidence="6">Polysaccharide deacetylase family protein</fullName>
    </submittedName>
</protein>
<evidence type="ECO:0000256" key="2">
    <source>
        <dbReference type="ARBA" id="ARBA00022801"/>
    </source>
</evidence>
<keyword evidence="7" id="KW-1185">Reference proteome</keyword>